<evidence type="ECO:0000256" key="5">
    <source>
        <dbReference type="ARBA" id="ARBA00037974"/>
    </source>
</evidence>
<dbReference type="InterPro" id="IPR015422">
    <property type="entry name" value="PyrdxlP-dep_Trfase_small"/>
</dbReference>
<dbReference type="CDD" id="cd00609">
    <property type="entry name" value="AAT_like"/>
    <property type="match status" value="1"/>
</dbReference>
<keyword evidence="3" id="KW-0663">Pyridoxal phosphate</keyword>
<dbReference type="RefSeq" id="WP_015904762.1">
    <property type="nucleotide sequence ID" value="NC_012108.1"/>
</dbReference>
<protein>
    <recommendedName>
        <fullName evidence="2">cysteine-S-conjugate beta-lyase</fullName>
        <ecNumber evidence="2">4.4.1.13</ecNumber>
    </recommendedName>
</protein>
<keyword evidence="7" id="KW-0808">Transferase</keyword>
<dbReference type="GO" id="GO:0008483">
    <property type="term" value="F:transaminase activity"/>
    <property type="evidence" value="ECO:0007669"/>
    <property type="project" value="UniProtKB-KW"/>
</dbReference>
<gene>
    <name evidence="7" type="primary">patB</name>
    <name evidence="7" type="ordered locus">HRM2_29120</name>
</gene>
<dbReference type="EMBL" id="CP001087">
    <property type="protein sequence ID" value="ACN16000.1"/>
    <property type="molecule type" value="Genomic_DNA"/>
</dbReference>
<dbReference type="InterPro" id="IPR004839">
    <property type="entry name" value="Aminotransferase_I/II_large"/>
</dbReference>
<dbReference type="Gene3D" id="3.40.640.10">
    <property type="entry name" value="Type I PLP-dependent aspartate aminotransferase-like (Major domain)"/>
    <property type="match status" value="1"/>
</dbReference>
<feature type="domain" description="Aminotransferase class I/classII large" evidence="6">
    <location>
        <begin position="39"/>
        <end position="394"/>
    </location>
</feature>
<dbReference type="InterPro" id="IPR027619">
    <property type="entry name" value="C-S_lyase_PatB-like"/>
</dbReference>
<dbReference type="PANTHER" id="PTHR43525">
    <property type="entry name" value="PROTEIN MALY"/>
    <property type="match status" value="1"/>
</dbReference>
<keyword evidence="8" id="KW-1185">Reference proteome</keyword>
<evidence type="ECO:0000256" key="4">
    <source>
        <dbReference type="ARBA" id="ARBA00023239"/>
    </source>
</evidence>
<keyword evidence="4" id="KW-0456">Lyase</keyword>
<evidence type="ECO:0000313" key="7">
    <source>
        <dbReference type="EMBL" id="ACN16000.1"/>
    </source>
</evidence>
<evidence type="ECO:0000256" key="1">
    <source>
        <dbReference type="ARBA" id="ARBA00001933"/>
    </source>
</evidence>
<keyword evidence="7" id="KW-0032">Aminotransferase</keyword>
<dbReference type="EC" id="4.4.1.13" evidence="2"/>
<dbReference type="SUPFAM" id="SSF53383">
    <property type="entry name" value="PLP-dependent transferases"/>
    <property type="match status" value="1"/>
</dbReference>
<dbReference type="Pfam" id="PF00155">
    <property type="entry name" value="Aminotran_1_2"/>
    <property type="match status" value="1"/>
</dbReference>
<dbReference type="Proteomes" id="UP000000442">
    <property type="component" value="Chromosome"/>
</dbReference>
<dbReference type="HOGENOM" id="CLU_017584_15_0_7"/>
<dbReference type="GO" id="GO:0047804">
    <property type="term" value="F:cysteine-S-conjugate beta-lyase activity"/>
    <property type="evidence" value="ECO:0007669"/>
    <property type="project" value="UniProtKB-EC"/>
</dbReference>
<name>C0QJX4_DESAH</name>
<evidence type="ECO:0000256" key="2">
    <source>
        <dbReference type="ARBA" id="ARBA00012224"/>
    </source>
</evidence>
<proteinExistence type="inferred from homology"/>
<comment type="similarity">
    <text evidence="5">Belongs to the class-II pyridoxal-phosphate-dependent aminotransferase family. MalY/PatB cystathionine beta-lyase subfamily.</text>
</comment>
<evidence type="ECO:0000256" key="3">
    <source>
        <dbReference type="ARBA" id="ARBA00022898"/>
    </source>
</evidence>
<evidence type="ECO:0000259" key="6">
    <source>
        <dbReference type="Pfam" id="PF00155"/>
    </source>
</evidence>
<dbReference type="PANTHER" id="PTHR43525:SF1">
    <property type="entry name" value="PROTEIN MALY"/>
    <property type="match status" value="1"/>
</dbReference>
<organism evidence="7 8">
    <name type="scientific">Desulforapulum autotrophicum (strain ATCC 43914 / DSM 3382 / VKM B-1955 / HRM2)</name>
    <name type="common">Desulfobacterium autotrophicum</name>
    <dbReference type="NCBI Taxonomy" id="177437"/>
    <lineage>
        <taxon>Bacteria</taxon>
        <taxon>Pseudomonadati</taxon>
        <taxon>Thermodesulfobacteriota</taxon>
        <taxon>Desulfobacteria</taxon>
        <taxon>Desulfobacterales</taxon>
        <taxon>Desulfobacteraceae</taxon>
        <taxon>Desulforapulum</taxon>
    </lineage>
</organism>
<reference evidence="7 8" key="1">
    <citation type="journal article" date="2009" name="Environ. Microbiol.">
        <title>Genome sequence of Desulfobacterium autotrophicum HRM2, a marine sulfate reducer oxidizing organic carbon completely to carbon dioxide.</title>
        <authorList>
            <person name="Strittmatter A.W."/>
            <person name="Liesegang H."/>
            <person name="Rabus R."/>
            <person name="Decker I."/>
            <person name="Amann J."/>
            <person name="Andres S."/>
            <person name="Henne A."/>
            <person name="Fricke W.F."/>
            <person name="Martinez-Arias R."/>
            <person name="Bartels D."/>
            <person name="Goesmann A."/>
            <person name="Krause L."/>
            <person name="Puehler A."/>
            <person name="Klenk H.P."/>
            <person name="Richter M."/>
            <person name="Schuler M."/>
            <person name="Gloeckner F.O."/>
            <person name="Meyerdierks A."/>
            <person name="Gottschalk G."/>
            <person name="Amann R."/>
        </authorList>
    </citation>
    <scope>NUCLEOTIDE SEQUENCE [LARGE SCALE GENOMIC DNA]</scope>
    <source>
        <strain evidence="8">ATCC 43914 / DSM 3382 / HRM2</strain>
    </source>
</reference>
<evidence type="ECO:0000313" key="8">
    <source>
        <dbReference type="Proteomes" id="UP000000442"/>
    </source>
</evidence>
<sequence length="401" mass="45181">MEINQEWNFDEIIDRSNTGSMKWEPGVLGVKFGKGREDLLPLWVADMDFKCPPAVVQAMEKRLAHQVYGYTMPDPGYNAALIAWYQRRHQWAIDNRWIMTSPGIVPATNYLIQRFSKPGDKILIQTPVYYPFAQSIATNGRRIADNPLQIVDGRYQMDFEDLEEKAKDPRVKMAILCSPHNPVGRVWTREELERFGKICIDNHVLIFADEIHCDLTMPGFQHTCFQGISQEFAQHSIAGNSGSKTFNLAGLQQSSLIIPNDQLFSELSIYFETLGVGPRGGGTLFGAVATQAAYNGAEPWLDDLLVYLHENFIYLKTQLEDQLPGVRVFDLEGTYLAWVDFRALGLSPETTILKIEQDAKVALDHGNWFGENGAGFERVNIACPRSILKKAVDAMVAAFVQ</sequence>
<dbReference type="Gene3D" id="3.90.1150.10">
    <property type="entry name" value="Aspartate Aminotransferase, domain 1"/>
    <property type="match status" value="1"/>
</dbReference>
<dbReference type="InterPro" id="IPR015424">
    <property type="entry name" value="PyrdxlP-dep_Trfase"/>
</dbReference>
<dbReference type="AlphaFoldDB" id="C0QJX4"/>
<dbReference type="InterPro" id="IPR015421">
    <property type="entry name" value="PyrdxlP-dep_Trfase_major"/>
</dbReference>
<accession>C0QJX4</accession>
<dbReference type="KEGG" id="dat:HRM2_29120"/>
<dbReference type="STRING" id="177437.HRM2_29120"/>
<dbReference type="eggNOG" id="COG1168">
    <property type="taxonomic scope" value="Bacteria"/>
</dbReference>
<dbReference type="NCBIfam" id="TIGR04350">
    <property type="entry name" value="C_S_lyase_PatB"/>
    <property type="match status" value="1"/>
</dbReference>
<dbReference type="InterPro" id="IPR051798">
    <property type="entry name" value="Class-II_PLP-Dep_Aminotrans"/>
</dbReference>
<comment type="cofactor">
    <cofactor evidence="1">
        <name>pyridoxal 5'-phosphate</name>
        <dbReference type="ChEBI" id="CHEBI:597326"/>
    </cofactor>
</comment>
<dbReference type="GO" id="GO:0030170">
    <property type="term" value="F:pyridoxal phosphate binding"/>
    <property type="evidence" value="ECO:0007669"/>
    <property type="project" value="InterPro"/>
</dbReference>